<dbReference type="EMBL" id="LO018305">
    <property type="protein sequence ID" value="CUM62426.1"/>
    <property type="molecule type" value="Genomic_DNA"/>
</dbReference>
<name>A0A1J1JLU5_PLAAG</name>
<sequence length="186" mass="20710">MLMKYAQKLQDMVILLKVHCLGSEWTYDDLAKSLNTSSSVVHDALRRCQQCHLYNSKKRKVLKGAVEEFLIHGLKYVFPAYPGALVRGVPTAHSAEPLKGLLMVDDLNPLVWPSATGKVKGQEITPLYGSVPEVVGADSLFYELLCLVDSLRVGKVREQELAAVELKKRLAKIEGWCHQVQPGKVL</sequence>
<proteinExistence type="predicted"/>
<accession>A0A1J1JLU5</accession>
<dbReference type="AlphaFoldDB" id="A0A1J1JLU5"/>
<evidence type="ECO:0000313" key="1">
    <source>
        <dbReference type="EMBL" id="CUM62426.1"/>
    </source>
</evidence>
<organism evidence="1">
    <name type="scientific">Planktothrix agardhii</name>
    <name type="common">Oscillatoria agardhii</name>
    <dbReference type="NCBI Taxonomy" id="1160"/>
    <lineage>
        <taxon>Bacteria</taxon>
        <taxon>Bacillati</taxon>
        <taxon>Cyanobacteriota</taxon>
        <taxon>Cyanophyceae</taxon>
        <taxon>Oscillatoriophycideae</taxon>
        <taxon>Oscillatoriales</taxon>
        <taxon>Microcoleaceae</taxon>
        <taxon>Planktothrix</taxon>
    </lineage>
</organism>
<gene>
    <name evidence="1" type="ORF">PLAM_mp0131</name>
</gene>
<protein>
    <submittedName>
        <fullName evidence="1">Uncharacterized protein</fullName>
    </submittedName>
</protein>
<reference evidence="1" key="1">
    <citation type="submission" date="2015-09" db="EMBL/GenBank/DDBJ databases">
        <authorList>
            <person name="Jackson K.R."/>
            <person name="Lunt B.L."/>
            <person name="Fisher J.N.B."/>
            <person name="Gardner A.V."/>
            <person name="Bailey M.E."/>
            <person name="Deus L.M."/>
            <person name="Earl A.S."/>
            <person name="Gibby P.D."/>
            <person name="Hartmann K.A."/>
            <person name="Liu J.E."/>
            <person name="Manci A.M."/>
            <person name="Nielsen D.A."/>
            <person name="Solomon M.B."/>
            <person name="Breakwell D.P."/>
            <person name="Burnett S.H."/>
            <person name="Grose J.H."/>
        </authorList>
    </citation>
    <scope>NUCLEOTIDE SEQUENCE</scope>
    <source>
        <strain evidence="1">7805</strain>
    </source>
</reference>